<dbReference type="AlphaFoldDB" id="A0A2P2PDK3"/>
<organism evidence="1">
    <name type="scientific">Rhizophora mucronata</name>
    <name type="common">Asiatic mangrove</name>
    <dbReference type="NCBI Taxonomy" id="61149"/>
    <lineage>
        <taxon>Eukaryota</taxon>
        <taxon>Viridiplantae</taxon>
        <taxon>Streptophyta</taxon>
        <taxon>Embryophyta</taxon>
        <taxon>Tracheophyta</taxon>
        <taxon>Spermatophyta</taxon>
        <taxon>Magnoliopsida</taxon>
        <taxon>eudicotyledons</taxon>
        <taxon>Gunneridae</taxon>
        <taxon>Pentapetalae</taxon>
        <taxon>rosids</taxon>
        <taxon>fabids</taxon>
        <taxon>Malpighiales</taxon>
        <taxon>Rhizophoraceae</taxon>
        <taxon>Rhizophora</taxon>
    </lineage>
</organism>
<protein>
    <submittedName>
        <fullName evidence="1">Uncharacterized protein</fullName>
    </submittedName>
</protein>
<reference evidence="1" key="1">
    <citation type="submission" date="2018-02" db="EMBL/GenBank/DDBJ databases">
        <title>Rhizophora mucronata_Transcriptome.</title>
        <authorList>
            <person name="Meera S.P."/>
            <person name="Sreeshan A."/>
            <person name="Augustine A."/>
        </authorList>
    </citation>
    <scope>NUCLEOTIDE SEQUENCE</scope>
    <source>
        <tissue evidence="1">Leaf</tissue>
    </source>
</reference>
<accession>A0A2P2PDK3</accession>
<evidence type="ECO:0000313" key="1">
    <source>
        <dbReference type="EMBL" id="MBX52749.1"/>
    </source>
</evidence>
<dbReference type="EMBL" id="GGEC01072265">
    <property type="protein sequence ID" value="MBX52749.1"/>
    <property type="molecule type" value="Transcribed_RNA"/>
</dbReference>
<name>A0A2P2PDK3_RHIMU</name>
<sequence>MLMSLFEFDPLSCELHDTQIVTIKVCLGTTV</sequence>
<proteinExistence type="predicted"/>